<comment type="caution">
    <text evidence="2">The sequence shown here is derived from an EMBL/GenBank/DDBJ whole genome shotgun (WGS) entry which is preliminary data.</text>
</comment>
<dbReference type="Proteomes" id="UP000314294">
    <property type="component" value="Unassembled WGS sequence"/>
</dbReference>
<accession>A0A4Z2G422</accession>
<proteinExistence type="predicted"/>
<feature type="compositionally biased region" description="Gly residues" evidence="1">
    <location>
        <begin position="42"/>
        <end position="56"/>
    </location>
</feature>
<evidence type="ECO:0000313" key="3">
    <source>
        <dbReference type="Proteomes" id="UP000314294"/>
    </source>
</evidence>
<protein>
    <submittedName>
        <fullName evidence="2">Uncharacterized protein</fullName>
    </submittedName>
</protein>
<keyword evidence="3" id="KW-1185">Reference proteome</keyword>
<name>A0A4Z2G422_9TELE</name>
<dbReference type="AlphaFoldDB" id="A0A4Z2G422"/>
<evidence type="ECO:0000313" key="2">
    <source>
        <dbReference type="EMBL" id="TNN47292.1"/>
    </source>
</evidence>
<organism evidence="2 3">
    <name type="scientific">Liparis tanakae</name>
    <name type="common">Tanaka's snailfish</name>
    <dbReference type="NCBI Taxonomy" id="230148"/>
    <lineage>
        <taxon>Eukaryota</taxon>
        <taxon>Metazoa</taxon>
        <taxon>Chordata</taxon>
        <taxon>Craniata</taxon>
        <taxon>Vertebrata</taxon>
        <taxon>Euteleostomi</taxon>
        <taxon>Actinopterygii</taxon>
        <taxon>Neopterygii</taxon>
        <taxon>Teleostei</taxon>
        <taxon>Neoteleostei</taxon>
        <taxon>Acanthomorphata</taxon>
        <taxon>Eupercaria</taxon>
        <taxon>Perciformes</taxon>
        <taxon>Cottioidei</taxon>
        <taxon>Cottales</taxon>
        <taxon>Liparidae</taxon>
        <taxon>Liparis</taxon>
    </lineage>
</organism>
<sequence>MATSSIDAVAAGTVGPPRLPQRNRIGVGVNKEAEISSRGHHGYSGVGRGRGGGGVEKVGKGRRMSKEREREEVQIERTDGAWMIARGKGRRGAALVRRELGSAVSSDLPPRHGCCTDFKSLPLHGAAEHNICYLELLQEL</sequence>
<dbReference type="EMBL" id="SRLO01000749">
    <property type="protein sequence ID" value="TNN47292.1"/>
    <property type="molecule type" value="Genomic_DNA"/>
</dbReference>
<feature type="region of interest" description="Disordered" evidence="1">
    <location>
        <begin position="1"/>
        <end position="72"/>
    </location>
</feature>
<reference evidence="2 3" key="1">
    <citation type="submission" date="2019-03" db="EMBL/GenBank/DDBJ databases">
        <title>First draft genome of Liparis tanakae, snailfish: a comprehensive survey of snailfish specific genes.</title>
        <authorList>
            <person name="Kim W."/>
            <person name="Song I."/>
            <person name="Jeong J.-H."/>
            <person name="Kim D."/>
            <person name="Kim S."/>
            <person name="Ryu S."/>
            <person name="Song J.Y."/>
            <person name="Lee S.K."/>
        </authorList>
    </citation>
    <scope>NUCLEOTIDE SEQUENCE [LARGE SCALE GENOMIC DNA]</scope>
    <source>
        <tissue evidence="2">Muscle</tissue>
    </source>
</reference>
<evidence type="ECO:0000256" key="1">
    <source>
        <dbReference type="SAM" id="MobiDB-lite"/>
    </source>
</evidence>
<gene>
    <name evidence="2" type="ORF">EYF80_042520</name>
</gene>